<dbReference type="InterPro" id="IPR032042">
    <property type="entry name" value="POT1PC"/>
</dbReference>
<feature type="compositionally biased region" description="Basic and acidic residues" evidence="8">
    <location>
        <begin position="38"/>
        <end position="51"/>
    </location>
</feature>
<feature type="region of interest" description="Disordered" evidence="8">
    <location>
        <begin position="201"/>
        <end position="228"/>
    </location>
</feature>
<dbReference type="SUPFAM" id="SSF50249">
    <property type="entry name" value="Nucleic acid-binding proteins"/>
    <property type="match status" value="1"/>
</dbReference>
<dbReference type="GO" id="GO:0000781">
    <property type="term" value="C:chromosome, telomeric region"/>
    <property type="evidence" value="ECO:0007669"/>
    <property type="project" value="UniProtKB-SubCell"/>
</dbReference>
<evidence type="ECO:0000313" key="11">
    <source>
        <dbReference type="Proteomes" id="UP000292702"/>
    </source>
</evidence>
<keyword evidence="7" id="KW-0539">Nucleus</keyword>
<keyword evidence="11" id="KW-1185">Reference proteome</keyword>
<reference evidence="10 11" key="1">
    <citation type="submission" date="2018-11" db="EMBL/GenBank/DDBJ databases">
        <title>Genome assembly of Steccherinum ochraceum LE-BIN_3174, the white-rot fungus of the Steccherinaceae family (The Residual Polyporoid clade, Polyporales, Basidiomycota).</title>
        <authorList>
            <person name="Fedorova T.V."/>
            <person name="Glazunova O.A."/>
            <person name="Landesman E.O."/>
            <person name="Moiseenko K.V."/>
            <person name="Psurtseva N.V."/>
            <person name="Savinova O.S."/>
            <person name="Shakhova N.V."/>
            <person name="Tyazhelova T.V."/>
            <person name="Vasina D.V."/>
        </authorList>
    </citation>
    <scope>NUCLEOTIDE SEQUENCE [LARGE SCALE GENOMIC DNA]</scope>
    <source>
        <strain evidence="10 11">LE-BIN_3174</strain>
    </source>
</reference>
<gene>
    <name evidence="10" type="ORF">EIP91_000298</name>
</gene>
<dbReference type="Proteomes" id="UP000292702">
    <property type="component" value="Unassembled WGS sequence"/>
</dbReference>
<dbReference type="AlphaFoldDB" id="A0A4R0RIH5"/>
<evidence type="ECO:0000256" key="1">
    <source>
        <dbReference type="ARBA" id="ARBA00004123"/>
    </source>
</evidence>
<evidence type="ECO:0000256" key="6">
    <source>
        <dbReference type="ARBA" id="ARBA00023125"/>
    </source>
</evidence>
<evidence type="ECO:0000256" key="4">
    <source>
        <dbReference type="ARBA" id="ARBA00022454"/>
    </source>
</evidence>
<evidence type="ECO:0000256" key="2">
    <source>
        <dbReference type="ARBA" id="ARBA00004574"/>
    </source>
</evidence>
<evidence type="ECO:0000313" key="10">
    <source>
        <dbReference type="EMBL" id="TCD67276.1"/>
    </source>
</evidence>
<evidence type="ECO:0000256" key="8">
    <source>
        <dbReference type="SAM" id="MobiDB-lite"/>
    </source>
</evidence>
<feature type="compositionally biased region" description="Low complexity" evidence="8">
    <location>
        <begin position="211"/>
        <end position="225"/>
    </location>
</feature>
<comment type="caution">
    <text evidence="10">The sequence shown here is derived from an EMBL/GenBank/DDBJ whole genome shotgun (WGS) entry which is preliminary data.</text>
</comment>
<dbReference type="GO" id="GO:0005634">
    <property type="term" value="C:nucleus"/>
    <property type="evidence" value="ECO:0007669"/>
    <property type="project" value="UniProtKB-SubCell"/>
</dbReference>
<evidence type="ECO:0000259" key="9">
    <source>
        <dbReference type="Pfam" id="PF16686"/>
    </source>
</evidence>
<dbReference type="STRING" id="92696.A0A4R0RIH5"/>
<feature type="domain" description="Protection of telomeres protein 1 ssDNA-binding" evidence="9">
    <location>
        <begin position="415"/>
        <end position="550"/>
    </location>
</feature>
<evidence type="ECO:0000256" key="7">
    <source>
        <dbReference type="ARBA" id="ARBA00023242"/>
    </source>
</evidence>
<dbReference type="GO" id="GO:0043047">
    <property type="term" value="F:single-stranded telomeric DNA binding"/>
    <property type="evidence" value="ECO:0007669"/>
    <property type="project" value="InterPro"/>
</dbReference>
<dbReference type="EMBL" id="RWJN01000103">
    <property type="protein sequence ID" value="TCD67276.1"/>
    <property type="molecule type" value="Genomic_DNA"/>
</dbReference>
<evidence type="ECO:0000256" key="5">
    <source>
        <dbReference type="ARBA" id="ARBA00022895"/>
    </source>
</evidence>
<feature type="compositionally biased region" description="Low complexity" evidence="8">
    <location>
        <begin position="21"/>
        <end position="34"/>
    </location>
</feature>
<dbReference type="Gene3D" id="2.40.50.140">
    <property type="entry name" value="Nucleic acid-binding proteins"/>
    <property type="match status" value="2"/>
</dbReference>
<dbReference type="InterPro" id="IPR012340">
    <property type="entry name" value="NA-bd_OB-fold"/>
</dbReference>
<proteinExistence type="inferred from homology"/>
<keyword evidence="6" id="KW-0238">DNA-binding</keyword>
<accession>A0A4R0RIH5</accession>
<name>A0A4R0RIH5_9APHY</name>
<keyword evidence="4" id="KW-0158">Chromosome</keyword>
<feature type="compositionally biased region" description="Polar residues" evidence="8">
    <location>
        <begin position="1"/>
        <end position="12"/>
    </location>
</feature>
<comment type="similarity">
    <text evidence="3">Belongs to the telombin family.</text>
</comment>
<keyword evidence="5" id="KW-0779">Telomere</keyword>
<protein>
    <recommendedName>
        <fullName evidence="9">Protection of telomeres protein 1 ssDNA-binding domain-containing protein</fullName>
    </recommendedName>
</protein>
<comment type="subcellular location">
    <subcellularLocation>
        <location evidence="2">Chromosome</location>
        <location evidence="2">Telomere</location>
    </subcellularLocation>
    <subcellularLocation>
        <location evidence="1">Nucleus</location>
    </subcellularLocation>
</comment>
<dbReference type="Pfam" id="PF16686">
    <property type="entry name" value="POT1PC"/>
    <property type="match status" value="1"/>
</dbReference>
<evidence type="ECO:0000256" key="3">
    <source>
        <dbReference type="ARBA" id="ARBA00008442"/>
    </source>
</evidence>
<sequence length="554" mass="60081">MKRSAEISNVGLSTGKRPRQDSASDPDVSDASNSCRDLPARKDSDVPHGGEDEFGYIESTGSLQWTSSTNGNIRVLVETTSSDGGRSRRAELEVSGPFVLQEVRITNGKAKAQPSNNGYEASQADGFSPAVTTVNAPTTVSASAIVGEHLSVGTELQTTSEFAQSSGMCFSADHPTRLVTPPEASSMAFRSKQDCAILQSTGQSAARPVQSTGSSASHVGSASAESRAELAVPTVPQGYTSLQDLKSRGSTVPCQIAGIVHSVESMTVTKTGSKLGFVYWQITLWDASSKSLNPFSVTCFTKSTENNIPDVKKGEIMVLRGVSASQYENNPTFNGMCAAKPGWSWTRYVPTGPLSASITHGGLGSTTSSELDPEEGQYCVQLSNWWRSNPNPKDSPPQGKRLHKLIKDVTPHMDRQGHFDCTVEIVRGERLTNNPNIYRLWVTDYTANPKAGAPGNQATWASFSLSKGMFRVECWGKAGDLIEQAMSRREYQEGDDLKIQNVKAKADNNGRLEGSFSDDPAKMLRKLDEGHQEQCPELKELLERKRKWKETQNV</sequence>
<dbReference type="OrthoDB" id="2186770at2759"/>
<organism evidence="10 11">
    <name type="scientific">Steccherinum ochraceum</name>
    <dbReference type="NCBI Taxonomy" id="92696"/>
    <lineage>
        <taxon>Eukaryota</taxon>
        <taxon>Fungi</taxon>
        <taxon>Dikarya</taxon>
        <taxon>Basidiomycota</taxon>
        <taxon>Agaricomycotina</taxon>
        <taxon>Agaricomycetes</taxon>
        <taxon>Polyporales</taxon>
        <taxon>Steccherinaceae</taxon>
        <taxon>Steccherinum</taxon>
    </lineage>
</organism>
<feature type="region of interest" description="Disordered" evidence="8">
    <location>
        <begin position="1"/>
        <end position="55"/>
    </location>
</feature>